<dbReference type="Gene3D" id="2.130.10.10">
    <property type="entry name" value="YVTN repeat-like/Quinoprotein amine dehydrogenase"/>
    <property type="match status" value="1"/>
</dbReference>
<proteinExistence type="predicted"/>
<protein>
    <recommendedName>
        <fullName evidence="2">Lipoprotein LpqB beta-propeller domain-containing protein</fullName>
    </recommendedName>
</protein>
<accession>A0A644WWA0</accession>
<name>A0A644WWA0_9ZZZZ</name>
<reference evidence="1" key="1">
    <citation type="submission" date="2019-08" db="EMBL/GenBank/DDBJ databases">
        <authorList>
            <person name="Kucharzyk K."/>
            <person name="Murdoch R.W."/>
            <person name="Higgins S."/>
            <person name="Loffler F."/>
        </authorList>
    </citation>
    <scope>NUCLEOTIDE SEQUENCE</scope>
</reference>
<dbReference type="EMBL" id="VSSQ01001218">
    <property type="protein sequence ID" value="MPM06314.1"/>
    <property type="molecule type" value="Genomic_DNA"/>
</dbReference>
<organism evidence="1">
    <name type="scientific">bioreactor metagenome</name>
    <dbReference type="NCBI Taxonomy" id="1076179"/>
    <lineage>
        <taxon>unclassified sequences</taxon>
        <taxon>metagenomes</taxon>
        <taxon>ecological metagenomes</taxon>
    </lineage>
</organism>
<evidence type="ECO:0008006" key="2">
    <source>
        <dbReference type="Google" id="ProtNLM"/>
    </source>
</evidence>
<dbReference type="AlphaFoldDB" id="A0A644WWA0"/>
<dbReference type="SUPFAM" id="SSF50969">
    <property type="entry name" value="YVTN repeat-like/Quinoprotein amine dehydrogenase"/>
    <property type="match status" value="1"/>
</dbReference>
<comment type="caution">
    <text evidence="1">The sequence shown here is derived from an EMBL/GenBank/DDBJ whole genome shotgun (WGS) entry which is preliminary data.</text>
</comment>
<dbReference type="InterPro" id="IPR015943">
    <property type="entry name" value="WD40/YVTN_repeat-like_dom_sf"/>
</dbReference>
<gene>
    <name evidence="1" type="ORF">SDC9_52613</name>
</gene>
<evidence type="ECO:0000313" key="1">
    <source>
        <dbReference type="EMBL" id="MPM06314.1"/>
    </source>
</evidence>
<dbReference type="InterPro" id="IPR011044">
    <property type="entry name" value="Quino_amine_DH_bsu"/>
</dbReference>
<sequence>MLRNINSSECSEKINLELLLCMVVGFIFIVNGCASGPAASGSLWGDLHLINSQNIKQLSEVYLYRSTIDDSGIVAIGYNSSEDHLRLIQENEFISSKYLLNDQAQKTLYLGLPVSQVLHFIDNGNRVFGARNVDLQDEGFGTLERISGIGIWNSDSGNLEECFSASCDNSTISKKDVYLTGAVIDSNKKWLLVYDEGSTVLTKLRSDSLGGITPIEFSGESSLIAGIVFNEQGTYEAIAYRSGKTEVQPLDSLILYKKVITTGKAENNYSQINLRFSGNGRYLEQIQGDQVIISQISVIGKSPLIAEFTIEGARSLQFDIRSQLLFVGTKQSISAINIKEGKIIATFETPFLSTIEITNDGKLLLWGDEKGEVHFWGVENK</sequence>